<evidence type="ECO:0000256" key="3">
    <source>
        <dbReference type="ARBA" id="ARBA00022475"/>
    </source>
</evidence>
<feature type="region of interest" description="Disordered" evidence="7">
    <location>
        <begin position="404"/>
        <end position="435"/>
    </location>
</feature>
<keyword evidence="5 8" id="KW-1133">Transmembrane helix</keyword>
<feature type="transmembrane region" description="Helical" evidence="8">
    <location>
        <begin position="604"/>
        <end position="625"/>
    </location>
</feature>
<accession>A0AAE0M1Q1</accession>
<sequence>MSNDLGNADITQWRPILTLVVFIITNIIVIATSAHIPIYVYRPLFDAFFKLFVILRFIPPRLDGDRDSGRFVRLKFPVDMRTVPLTSVLFLLSVSAIGQKEVREGTLGANNISPIDIVVFAFTMGYITTSIAASGFIRWATFKVTQAYGESGHRLFFFLYLAFFIIGCVFGNDAVIYMGVVFVSSLSHLSSNIVHPRAWIHMQFAISNISSAILVSSNTTNVVIAQAFQIGFGEYTANVVVPVVVTVVVLFPYLLYIVFANESLIPISIRIHELSEIPANPEVSEDSEDPDDPPLLLQFIVNPFLDKGSAAVGVILMASTLVVLLALTAVSIEVPVFWATLPAAFIKFCWDIALGWIHRHETRELARRGEDIHCVRAAWMASRQQIEESATISDALSVRIRQGATSREDSDATHSVVCEDHPPETSPHSSPVTNRPTIKSHLERLLYWSKTTFPSATVVVSHLPFPLVPFALPMFILVQALVSTGWILEFAHGWDQWVRKTGTVGAIAGMGFLSVILSNFAGTNIGAAVLLSRILQEWAQIHAENGMAISSRTYWGTVYALAIGVNYGAFSLSFGASLAGQAWREELARKHIHVRLVDFARVNFPVIVVAMVISCSVLVGEVYIVRDDTPYIMRSS</sequence>
<comment type="subcellular location">
    <subcellularLocation>
        <location evidence="1">Cell membrane</location>
        <topology evidence="1">Multi-pass membrane protein</topology>
    </subcellularLocation>
</comment>
<gene>
    <name evidence="10" type="ORF">B0H66DRAFT_628783</name>
</gene>
<evidence type="ECO:0000256" key="5">
    <source>
        <dbReference type="ARBA" id="ARBA00022989"/>
    </source>
</evidence>
<evidence type="ECO:0000256" key="8">
    <source>
        <dbReference type="SAM" id="Phobius"/>
    </source>
</evidence>
<evidence type="ECO:0000313" key="11">
    <source>
        <dbReference type="Proteomes" id="UP001283341"/>
    </source>
</evidence>
<feature type="compositionally biased region" description="Polar residues" evidence="7">
    <location>
        <begin position="426"/>
        <end position="435"/>
    </location>
</feature>
<feature type="transmembrane region" description="Helical" evidence="8">
    <location>
        <begin position="117"/>
        <end position="137"/>
    </location>
</feature>
<feature type="compositionally biased region" description="Basic and acidic residues" evidence="7">
    <location>
        <begin position="406"/>
        <end position="423"/>
    </location>
</feature>
<comment type="caution">
    <text evidence="10">The sequence shown here is derived from an EMBL/GenBank/DDBJ whole genome shotgun (WGS) entry which is preliminary data.</text>
</comment>
<evidence type="ECO:0000256" key="2">
    <source>
        <dbReference type="ARBA" id="ARBA00022448"/>
    </source>
</evidence>
<feature type="transmembrane region" description="Helical" evidence="8">
    <location>
        <begin position="558"/>
        <end position="583"/>
    </location>
</feature>
<dbReference type="AlphaFoldDB" id="A0AAE0M1Q1"/>
<feature type="transmembrane region" description="Helical" evidence="8">
    <location>
        <begin position="503"/>
        <end position="522"/>
    </location>
</feature>
<dbReference type="Proteomes" id="UP001283341">
    <property type="component" value="Unassembled WGS sequence"/>
</dbReference>
<reference evidence="10" key="2">
    <citation type="submission" date="2023-06" db="EMBL/GenBank/DDBJ databases">
        <authorList>
            <consortium name="Lawrence Berkeley National Laboratory"/>
            <person name="Haridas S."/>
            <person name="Hensen N."/>
            <person name="Bonometti L."/>
            <person name="Westerberg I."/>
            <person name="Brannstrom I.O."/>
            <person name="Guillou S."/>
            <person name="Cros-Aarteil S."/>
            <person name="Calhoun S."/>
            <person name="Kuo A."/>
            <person name="Mondo S."/>
            <person name="Pangilinan J."/>
            <person name="Riley R."/>
            <person name="Labutti K."/>
            <person name="Andreopoulos B."/>
            <person name="Lipzen A."/>
            <person name="Chen C."/>
            <person name="Yanf M."/>
            <person name="Daum C."/>
            <person name="Ng V."/>
            <person name="Clum A."/>
            <person name="Steindorff A."/>
            <person name="Ohm R."/>
            <person name="Martin F."/>
            <person name="Silar P."/>
            <person name="Natvig D."/>
            <person name="Lalanne C."/>
            <person name="Gautier V."/>
            <person name="Ament-Velasquez S.L."/>
            <person name="Kruys A."/>
            <person name="Hutchinson M.I."/>
            <person name="Powell A.J."/>
            <person name="Barry K."/>
            <person name="Miller A.N."/>
            <person name="Grigoriev I.V."/>
            <person name="Debuchy R."/>
            <person name="Gladieux P."/>
            <person name="Thoren M.H."/>
            <person name="Johannesson H."/>
        </authorList>
    </citation>
    <scope>NUCLEOTIDE SEQUENCE</scope>
    <source>
        <strain evidence="10">CBS 118394</strain>
    </source>
</reference>
<evidence type="ECO:0000256" key="7">
    <source>
        <dbReference type="SAM" id="MobiDB-lite"/>
    </source>
</evidence>
<evidence type="ECO:0000256" key="1">
    <source>
        <dbReference type="ARBA" id="ARBA00004651"/>
    </source>
</evidence>
<dbReference type="GO" id="GO:0005886">
    <property type="term" value="C:plasma membrane"/>
    <property type="evidence" value="ECO:0007669"/>
    <property type="project" value="UniProtKB-SubCell"/>
</dbReference>
<evidence type="ECO:0000313" key="10">
    <source>
        <dbReference type="EMBL" id="KAK3315588.1"/>
    </source>
</evidence>
<keyword evidence="2" id="KW-0813">Transport</keyword>
<dbReference type="PANTHER" id="PTHR43302:SF5">
    <property type="entry name" value="TRANSPORTER ARSB-RELATED"/>
    <property type="match status" value="1"/>
</dbReference>
<keyword evidence="4 8" id="KW-0812">Transmembrane</keyword>
<feature type="transmembrane region" description="Helical" evidence="8">
    <location>
        <begin position="336"/>
        <end position="357"/>
    </location>
</feature>
<dbReference type="InterPro" id="IPR004680">
    <property type="entry name" value="Cit_transptr-like_dom"/>
</dbReference>
<reference evidence="10" key="1">
    <citation type="journal article" date="2023" name="Mol. Phylogenet. Evol.">
        <title>Genome-scale phylogeny and comparative genomics of the fungal order Sordariales.</title>
        <authorList>
            <person name="Hensen N."/>
            <person name="Bonometti L."/>
            <person name="Westerberg I."/>
            <person name="Brannstrom I.O."/>
            <person name="Guillou S."/>
            <person name="Cros-Aarteil S."/>
            <person name="Calhoun S."/>
            <person name="Haridas S."/>
            <person name="Kuo A."/>
            <person name="Mondo S."/>
            <person name="Pangilinan J."/>
            <person name="Riley R."/>
            <person name="LaButti K."/>
            <person name="Andreopoulos B."/>
            <person name="Lipzen A."/>
            <person name="Chen C."/>
            <person name="Yan M."/>
            <person name="Daum C."/>
            <person name="Ng V."/>
            <person name="Clum A."/>
            <person name="Steindorff A."/>
            <person name="Ohm R.A."/>
            <person name="Martin F."/>
            <person name="Silar P."/>
            <person name="Natvig D.O."/>
            <person name="Lalanne C."/>
            <person name="Gautier V."/>
            <person name="Ament-Velasquez S.L."/>
            <person name="Kruys A."/>
            <person name="Hutchinson M.I."/>
            <person name="Powell A.J."/>
            <person name="Barry K."/>
            <person name="Miller A.N."/>
            <person name="Grigoriev I.V."/>
            <person name="Debuchy R."/>
            <person name="Gladieux P."/>
            <person name="Hiltunen Thoren M."/>
            <person name="Johannesson H."/>
        </authorList>
    </citation>
    <scope>NUCLEOTIDE SEQUENCE</scope>
    <source>
        <strain evidence="10">CBS 118394</strain>
    </source>
</reference>
<evidence type="ECO:0000259" key="9">
    <source>
        <dbReference type="Pfam" id="PF03600"/>
    </source>
</evidence>
<feature type="transmembrane region" description="Helical" evidence="8">
    <location>
        <begin position="240"/>
        <end position="260"/>
    </location>
</feature>
<feature type="transmembrane region" description="Helical" evidence="8">
    <location>
        <begin position="12"/>
        <end position="32"/>
    </location>
</feature>
<feature type="transmembrane region" description="Helical" evidence="8">
    <location>
        <begin position="157"/>
        <end position="183"/>
    </location>
</feature>
<feature type="transmembrane region" description="Helical" evidence="8">
    <location>
        <begin position="310"/>
        <end position="330"/>
    </location>
</feature>
<evidence type="ECO:0000256" key="6">
    <source>
        <dbReference type="ARBA" id="ARBA00023136"/>
    </source>
</evidence>
<keyword evidence="3" id="KW-1003">Cell membrane</keyword>
<evidence type="ECO:0000256" key="4">
    <source>
        <dbReference type="ARBA" id="ARBA00022692"/>
    </source>
</evidence>
<dbReference type="PANTHER" id="PTHR43302">
    <property type="entry name" value="TRANSPORTER ARSB-RELATED"/>
    <property type="match status" value="1"/>
</dbReference>
<keyword evidence="6 8" id="KW-0472">Membrane</keyword>
<keyword evidence="11" id="KW-1185">Reference proteome</keyword>
<protein>
    <recommendedName>
        <fullName evidence="9">Citrate transporter-like domain-containing protein</fullName>
    </recommendedName>
</protein>
<dbReference type="GO" id="GO:0055085">
    <property type="term" value="P:transmembrane transport"/>
    <property type="evidence" value="ECO:0007669"/>
    <property type="project" value="InterPro"/>
</dbReference>
<dbReference type="EMBL" id="JAUEDM010000006">
    <property type="protein sequence ID" value="KAK3315588.1"/>
    <property type="molecule type" value="Genomic_DNA"/>
</dbReference>
<dbReference type="Pfam" id="PF03600">
    <property type="entry name" value="CitMHS"/>
    <property type="match status" value="1"/>
</dbReference>
<proteinExistence type="predicted"/>
<name>A0AAE0M1Q1_9PEZI</name>
<feature type="domain" description="Citrate transporter-like" evidence="9">
    <location>
        <begin position="115"/>
        <end position="340"/>
    </location>
</feature>
<organism evidence="10 11">
    <name type="scientific">Apodospora peruviana</name>
    <dbReference type="NCBI Taxonomy" id="516989"/>
    <lineage>
        <taxon>Eukaryota</taxon>
        <taxon>Fungi</taxon>
        <taxon>Dikarya</taxon>
        <taxon>Ascomycota</taxon>
        <taxon>Pezizomycotina</taxon>
        <taxon>Sordariomycetes</taxon>
        <taxon>Sordariomycetidae</taxon>
        <taxon>Sordariales</taxon>
        <taxon>Lasiosphaeriaceae</taxon>
        <taxon>Apodospora</taxon>
    </lineage>
</organism>